<sequence>MQAFTDVDVLDLTQSVAGPLSTQFIGMQGANVVKVEPPDGDKFRDLIDGAMFASANLGGKQSICLDLKTEDGQAIAHELAANADVVVESFRPGVLERFDLDYESVRAENDDVIYCSITGYGQDGPRSDWAAYDPLVQAISGLMATVSPSDDRSIRIGASLIDYGTGLNAAFLVSSALRERDRTGESRHIDVSLFDTAVWYMGYWIAHYNATGEYPDEAGYEFGGSAPNGGFDTAGGEEIYLTVVDDDFFQRLCGAIDREDLATDDRFRQKANRWENRSELREILDEEFEDWCRDELIDVLVDAGVTAAPIKTIDEIVDDDPQAEARELLTDTYNLHRNVEVTTAAPPFRLDGERPDIGDRPPTRGEHTRTVLAELGYGDEQIDRLLECGAVKE</sequence>
<dbReference type="OrthoDB" id="28444at2157"/>
<dbReference type="Gene3D" id="3.30.1540.10">
    <property type="entry name" value="formyl-coa transferase, domain 3"/>
    <property type="match status" value="1"/>
</dbReference>
<protein>
    <submittedName>
        <fullName evidence="2">Crotonobetainyl-CoA:carnitine CoA-transferase CaiB</fullName>
    </submittedName>
</protein>
<dbReference type="Proteomes" id="UP000199112">
    <property type="component" value="Unassembled WGS sequence"/>
</dbReference>
<dbReference type="SUPFAM" id="SSF89796">
    <property type="entry name" value="CoA-transferase family III (CaiB/BaiF)"/>
    <property type="match status" value="1"/>
</dbReference>
<dbReference type="Gene3D" id="3.40.50.10540">
    <property type="entry name" value="Crotonobetainyl-coa:carnitine coa-transferase, domain 1"/>
    <property type="match status" value="1"/>
</dbReference>
<organism evidence="2 3">
    <name type="scientific">Natronorubrum sediminis</name>
    <dbReference type="NCBI Taxonomy" id="640943"/>
    <lineage>
        <taxon>Archaea</taxon>
        <taxon>Methanobacteriati</taxon>
        <taxon>Methanobacteriota</taxon>
        <taxon>Stenosarchaea group</taxon>
        <taxon>Halobacteria</taxon>
        <taxon>Halobacteriales</taxon>
        <taxon>Natrialbaceae</taxon>
        <taxon>Natronorubrum</taxon>
    </lineage>
</organism>
<dbReference type="PANTHER" id="PTHR48207">
    <property type="entry name" value="SUCCINATE--HYDROXYMETHYLGLUTARATE COA-TRANSFERASE"/>
    <property type="match status" value="1"/>
</dbReference>
<dbReference type="RefSeq" id="WP_090508416.1">
    <property type="nucleotide sequence ID" value="NZ_FNWL01000006.1"/>
</dbReference>
<dbReference type="EMBL" id="FNWL01000006">
    <property type="protein sequence ID" value="SEH18166.1"/>
    <property type="molecule type" value="Genomic_DNA"/>
</dbReference>
<evidence type="ECO:0000313" key="3">
    <source>
        <dbReference type="Proteomes" id="UP000199112"/>
    </source>
</evidence>
<evidence type="ECO:0000313" key="2">
    <source>
        <dbReference type="EMBL" id="SEH18166.1"/>
    </source>
</evidence>
<dbReference type="AlphaFoldDB" id="A0A1H6G502"/>
<dbReference type="InterPro" id="IPR044855">
    <property type="entry name" value="CoA-Trfase_III_dom3_sf"/>
</dbReference>
<proteinExistence type="predicted"/>
<name>A0A1H6G502_9EURY</name>
<reference evidence="3" key="1">
    <citation type="submission" date="2016-10" db="EMBL/GenBank/DDBJ databases">
        <authorList>
            <person name="Varghese N."/>
            <person name="Submissions S."/>
        </authorList>
    </citation>
    <scope>NUCLEOTIDE SEQUENCE [LARGE SCALE GENOMIC DNA]</scope>
    <source>
        <strain evidence="3">CGMCC 1.8981</strain>
    </source>
</reference>
<dbReference type="GO" id="GO:0008410">
    <property type="term" value="F:CoA-transferase activity"/>
    <property type="evidence" value="ECO:0007669"/>
    <property type="project" value="TreeGrafter"/>
</dbReference>
<dbReference type="PANTHER" id="PTHR48207:SF3">
    <property type="entry name" value="SUCCINATE--HYDROXYMETHYLGLUTARATE COA-TRANSFERASE"/>
    <property type="match status" value="1"/>
</dbReference>
<dbReference type="InterPro" id="IPR050483">
    <property type="entry name" value="CoA-transferase_III_domain"/>
</dbReference>
<dbReference type="Pfam" id="PF02515">
    <property type="entry name" value="CoA_transf_3"/>
    <property type="match status" value="1"/>
</dbReference>
<keyword evidence="1 2" id="KW-0808">Transferase</keyword>
<evidence type="ECO:0000256" key="1">
    <source>
        <dbReference type="ARBA" id="ARBA00022679"/>
    </source>
</evidence>
<gene>
    <name evidence="2" type="ORF">SAMN04487967_3704</name>
</gene>
<keyword evidence="3" id="KW-1185">Reference proteome</keyword>
<dbReference type="InterPro" id="IPR003673">
    <property type="entry name" value="CoA-Trfase_fam_III"/>
</dbReference>
<dbReference type="InterPro" id="IPR023606">
    <property type="entry name" value="CoA-Trfase_III_dom_1_sf"/>
</dbReference>
<accession>A0A1H6G502</accession>